<evidence type="ECO:0000313" key="1">
    <source>
        <dbReference type="EMBL" id="HIX86126.1"/>
    </source>
</evidence>
<reference evidence="1" key="2">
    <citation type="submission" date="2021-04" db="EMBL/GenBank/DDBJ databases">
        <authorList>
            <person name="Gilroy R."/>
        </authorList>
    </citation>
    <scope>NUCLEOTIDE SEQUENCE</scope>
    <source>
        <strain evidence="1">ChiHecec2B26-12326</strain>
    </source>
</reference>
<organism evidence="1 2">
    <name type="scientific">Candidatus Parabacteroides intestinigallinarum</name>
    <dbReference type="NCBI Taxonomy" id="2838722"/>
    <lineage>
        <taxon>Bacteria</taxon>
        <taxon>Pseudomonadati</taxon>
        <taxon>Bacteroidota</taxon>
        <taxon>Bacteroidia</taxon>
        <taxon>Bacteroidales</taxon>
        <taxon>Tannerellaceae</taxon>
        <taxon>Parabacteroides</taxon>
    </lineage>
</organism>
<accession>A0A9D2BQH4</accession>
<dbReference type="AlphaFoldDB" id="A0A9D2BQH4"/>
<sequence>MRNWRFYITWIVIAVSQSAAGKSSDTLIAEKVDNAWKIVWERFCHSSTMLFYDYISSYEKGKELSHLPTTKEIKEQYPNPCGYGTGMEDCMILSGTMLETIVDRYETTGETQMNEYASNLFKGIVSCSLIESCPGFVARGICVEDDKSFYINSSRDQYTHAVYGLWKYYNSPLCSSGQQDTIRLILTNIAERLIKNVTSENNYDLLRADNRPCPLGICRMWNVQSHEAARLPMFYAAAWAVTGKEKYY</sequence>
<dbReference type="Proteomes" id="UP000823847">
    <property type="component" value="Unassembled WGS sequence"/>
</dbReference>
<protein>
    <submittedName>
        <fullName evidence="1">Uncharacterized protein</fullName>
    </submittedName>
</protein>
<name>A0A9D2BQH4_9BACT</name>
<proteinExistence type="predicted"/>
<evidence type="ECO:0000313" key="2">
    <source>
        <dbReference type="Proteomes" id="UP000823847"/>
    </source>
</evidence>
<dbReference type="EMBL" id="DXEN01000041">
    <property type="protein sequence ID" value="HIX86126.1"/>
    <property type="molecule type" value="Genomic_DNA"/>
</dbReference>
<comment type="caution">
    <text evidence="1">The sequence shown here is derived from an EMBL/GenBank/DDBJ whole genome shotgun (WGS) entry which is preliminary data.</text>
</comment>
<gene>
    <name evidence="1" type="ORF">H9848_05920</name>
</gene>
<feature type="non-terminal residue" evidence="1">
    <location>
        <position position="248"/>
    </location>
</feature>
<reference evidence="1" key="1">
    <citation type="journal article" date="2021" name="PeerJ">
        <title>Extensive microbial diversity within the chicken gut microbiome revealed by metagenomics and culture.</title>
        <authorList>
            <person name="Gilroy R."/>
            <person name="Ravi A."/>
            <person name="Getino M."/>
            <person name="Pursley I."/>
            <person name="Horton D.L."/>
            <person name="Alikhan N.F."/>
            <person name="Baker D."/>
            <person name="Gharbi K."/>
            <person name="Hall N."/>
            <person name="Watson M."/>
            <person name="Adriaenssens E.M."/>
            <person name="Foster-Nyarko E."/>
            <person name="Jarju S."/>
            <person name="Secka A."/>
            <person name="Antonio M."/>
            <person name="Oren A."/>
            <person name="Chaudhuri R.R."/>
            <person name="La Ragione R."/>
            <person name="Hildebrand F."/>
            <person name="Pallen M.J."/>
        </authorList>
    </citation>
    <scope>NUCLEOTIDE SEQUENCE</scope>
    <source>
        <strain evidence="1">ChiHecec2B26-12326</strain>
    </source>
</reference>